<evidence type="ECO:0000259" key="2">
    <source>
        <dbReference type="Pfam" id="PF07717"/>
    </source>
</evidence>
<feature type="domain" description="DEAD-box helicase OB fold" evidence="2">
    <location>
        <begin position="31"/>
        <end position="100"/>
    </location>
</feature>
<keyword evidence="1" id="KW-0067">ATP-binding</keyword>
<organism evidence="3 4">
    <name type="scientific">Astrephomene gubernaculifera</name>
    <dbReference type="NCBI Taxonomy" id="47775"/>
    <lineage>
        <taxon>Eukaryota</taxon>
        <taxon>Viridiplantae</taxon>
        <taxon>Chlorophyta</taxon>
        <taxon>core chlorophytes</taxon>
        <taxon>Chlorophyceae</taxon>
        <taxon>CS clade</taxon>
        <taxon>Chlamydomonadales</taxon>
        <taxon>Astrephomenaceae</taxon>
        <taxon>Astrephomene</taxon>
    </lineage>
</organism>
<gene>
    <name evidence="3" type="ORF">Agub_g14311</name>
</gene>
<dbReference type="GO" id="GO:0004386">
    <property type="term" value="F:helicase activity"/>
    <property type="evidence" value="ECO:0007669"/>
    <property type="project" value="UniProtKB-KW"/>
</dbReference>
<evidence type="ECO:0000313" key="3">
    <source>
        <dbReference type="EMBL" id="GFR51844.1"/>
    </source>
</evidence>
<keyword evidence="1" id="KW-0378">Hydrolase</keyword>
<accession>A0AAD3HS66</accession>
<dbReference type="AlphaFoldDB" id="A0AAD3HS66"/>
<evidence type="ECO:0000313" key="4">
    <source>
        <dbReference type="Proteomes" id="UP001054857"/>
    </source>
</evidence>
<keyword evidence="1" id="KW-0347">Helicase</keyword>
<proteinExistence type="predicted"/>
<keyword evidence="1" id="KW-0547">Nucleotide-binding</keyword>
<keyword evidence="4" id="KW-1185">Reference proteome</keyword>
<comment type="caution">
    <text evidence="3">The sequence shown here is derived from an EMBL/GenBank/DDBJ whole genome shotgun (WGS) entry which is preliminary data.</text>
</comment>
<name>A0AAD3HS66_9CHLO</name>
<dbReference type="EMBL" id="BMAR01000055">
    <property type="protein sequence ID" value="GFR51844.1"/>
    <property type="molecule type" value="Genomic_DNA"/>
</dbReference>
<dbReference type="InterPro" id="IPR011709">
    <property type="entry name" value="DEAD-box_helicase_OB_fold"/>
</dbReference>
<protein>
    <recommendedName>
        <fullName evidence="2">DEAD-box helicase OB fold domain-containing protein</fullName>
    </recommendedName>
</protein>
<evidence type="ECO:0000256" key="1">
    <source>
        <dbReference type="ARBA" id="ARBA00022806"/>
    </source>
</evidence>
<dbReference type="Pfam" id="PF07717">
    <property type="entry name" value="OB_NTP_bind"/>
    <property type="match status" value="1"/>
</dbReference>
<dbReference type="Proteomes" id="UP001054857">
    <property type="component" value="Unassembled WGS sequence"/>
</dbReference>
<sequence>MGGLASATAAAAGGLAAAGGGGGGTEDTTPLRRALTAGLFPHAARLHPDGSYRVFLHPSSVLLERKPDCLVFNELMHTTRTYAREALAIEARWLPELAPAFFAAKAGAAVGAV</sequence>
<reference evidence="3 4" key="1">
    <citation type="journal article" date="2021" name="Sci. Rep.">
        <title>Genome sequencing of the multicellular alga Astrephomene provides insights into convergent evolution of germ-soma differentiation.</title>
        <authorList>
            <person name="Yamashita S."/>
            <person name="Yamamoto K."/>
            <person name="Matsuzaki R."/>
            <person name="Suzuki S."/>
            <person name="Yamaguchi H."/>
            <person name="Hirooka S."/>
            <person name="Minakuchi Y."/>
            <person name="Miyagishima S."/>
            <person name="Kawachi M."/>
            <person name="Toyoda A."/>
            <person name="Nozaki H."/>
        </authorList>
    </citation>
    <scope>NUCLEOTIDE SEQUENCE [LARGE SCALE GENOMIC DNA]</scope>
    <source>
        <strain evidence="3 4">NIES-4017</strain>
    </source>
</reference>